<keyword evidence="1" id="KW-0472">Membrane</keyword>
<dbReference type="OrthoDB" id="709028at2"/>
<dbReference type="Proteomes" id="UP000190150">
    <property type="component" value="Unassembled WGS sequence"/>
</dbReference>
<dbReference type="STRING" id="1513896.SAMN05660841_03853"/>
<reference evidence="3" key="1">
    <citation type="submission" date="2017-02" db="EMBL/GenBank/DDBJ databases">
        <authorList>
            <person name="Varghese N."/>
            <person name="Submissions S."/>
        </authorList>
    </citation>
    <scope>NUCLEOTIDE SEQUENCE [LARGE SCALE GENOMIC DNA]</scope>
    <source>
        <strain evidence="3">DSM 24091</strain>
    </source>
</reference>
<evidence type="ECO:0000313" key="3">
    <source>
        <dbReference type="Proteomes" id="UP000190150"/>
    </source>
</evidence>
<feature type="transmembrane region" description="Helical" evidence="1">
    <location>
        <begin position="77"/>
        <end position="99"/>
    </location>
</feature>
<feature type="transmembrane region" description="Helical" evidence="1">
    <location>
        <begin position="120"/>
        <end position="141"/>
    </location>
</feature>
<evidence type="ECO:0000256" key="1">
    <source>
        <dbReference type="SAM" id="Phobius"/>
    </source>
</evidence>
<protein>
    <submittedName>
        <fullName evidence="2">Uncharacterized protein</fullName>
    </submittedName>
</protein>
<keyword evidence="1" id="KW-0812">Transmembrane</keyword>
<name>A0A1T5G7Z2_9SPHI</name>
<gene>
    <name evidence="2" type="ORF">SAMN05660841_03853</name>
</gene>
<organism evidence="2 3">
    <name type="scientific">Sphingobacterium nematocida</name>
    <dbReference type="NCBI Taxonomy" id="1513896"/>
    <lineage>
        <taxon>Bacteria</taxon>
        <taxon>Pseudomonadati</taxon>
        <taxon>Bacteroidota</taxon>
        <taxon>Sphingobacteriia</taxon>
        <taxon>Sphingobacteriales</taxon>
        <taxon>Sphingobacteriaceae</taxon>
        <taxon>Sphingobacterium</taxon>
    </lineage>
</organism>
<dbReference type="AlphaFoldDB" id="A0A1T5G7Z2"/>
<keyword evidence="1" id="KW-1133">Transmembrane helix</keyword>
<proteinExistence type="predicted"/>
<sequence length="205" mass="24121">MDGLDLLKQHWNGDNNFPKIERSELQAMLHRSSSSIVKWIFIICCLEFALWLAVSFLVPVEKEEFLIFQIIDGIYNIAFYAVIFYFIFQFYSLLIKIKTTSSTKKLMESILAVRKNAHQYIQFNILAAYLAFALQFIQLVIEEYLGGNSWGEMIFVIVLGAILFTLFGLLFIWLFKLYFKVLYGFLLKKLNKNYDELTRLEEEVN</sequence>
<feature type="transmembrane region" description="Helical" evidence="1">
    <location>
        <begin position="153"/>
        <end position="179"/>
    </location>
</feature>
<feature type="transmembrane region" description="Helical" evidence="1">
    <location>
        <begin position="36"/>
        <end position="57"/>
    </location>
</feature>
<keyword evidence="3" id="KW-1185">Reference proteome</keyword>
<accession>A0A1T5G7Z2</accession>
<dbReference type="EMBL" id="FUZF01000022">
    <property type="protein sequence ID" value="SKC04603.1"/>
    <property type="molecule type" value="Genomic_DNA"/>
</dbReference>
<evidence type="ECO:0000313" key="2">
    <source>
        <dbReference type="EMBL" id="SKC04603.1"/>
    </source>
</evidence>
<dbReference type="RefSeq" id="WP_079645500.1">
    <property type="nucleotide sequence ID" value="NZ_FUZF01000022.1"/>
</dbReference>